<dbReference type="EMBL" id="PKSG01000487">
    <property type="protein sequence ID" value="POR34807.1"/>
    <property type="molecule type" value="Genomic_DNA"/>
</dbReference>
<keyword evidence="5" id="KW-1185">Reference proteome</keyword>
<accession>A0A2S4KXB7</accession>
<organism evidence="4 5">
    <name type="scientific">Tolypocladium paradoxum</name>
    <dbReference type="NCBI Taxonomy" id="94208"/>
    <lineage>
        <taxon>Eukaryota</taxon>
        <taxon>Fungi</taxon>
        <taxon>Dikarya</taxon>
        <taxon>Ascomycota</taxon>
        <taxon>Pezizomycotina</taxon>
        <taxon>Sordariomycetes</taxon>
        <taxon>Hypocreomycetidae</taxon>
        <taxon>Hypocreales</taxon>
        <taxon>Ophiocordycipitaceae</taxon>
        <taxon>Tolypocladium</taxon>
    </lineage>
</organism>
<dbReference type="Proteomes" id="UP000237481">
    <property type="component" value="Unassembled WGS sequence"/>
</dbReference>
<feature type="domain" description="Rhodopsin" evidence="3">
    <location>
        <begin position="14"/>
        <end position="100"/>
    </location>
</feature>
<gene>
    <name evidence="4" type="ORF">TPAR_04998</name>
</gene>
<dbReference type="InterPro" id="IPR049326">
    <property type="entry name" value="Rhodopsin_dom_fungi"/>
</dbReference>
<dbReference type="OrthoDB" id="4912596at2759"/>
<feature type="transmembrane region" description="Helical" evidence="2">
    <location>
        <begin position="20"/>
        <end position="39"/>
    </location>
</feature>
<proteinExistence type="predicted"/>
<evidence type="ECO:0000313" key="5">
    <source>
        <dbReference type="Proteomes" id="UP000237481"/>
    </source>
</evidence>
<dbReference type="AlphaFoldDB" id="A0A2S4KXB7"/>
<feature type="region of interest" description="Disordered" evidence="1">
    <location>
        <begin position="172"/>
        <end position="211"/>
    </location>
</feature>
<protein>
    <recommendedName>
        <fullName evidence="3">Rhodopsin domain-containing protein</fullName>
    </recommendedName>
</protein>
<reference evidence="4 5" key="1">
    <citation type="submission" date="2018-01" db="EMBL/GenBank/DDBJ databases">
        <title>Harnessing the power of phylogenomics to disentangle the directionality and signatures of interkingdom host jumping in the parasitic fungal genus Tolypocladium.</title>
        <authorList>
            <person name="Quandt C.A."/>
            <person name="Patterson W."/>
            <person name="Spatafora J.W."/>
        </authorList>
    </citation>
    <scope>NUCLEOTIDE SEQUENCE [LARGE SCALE GENOMIC DNA]</scope>
    <source>
        <strain evidence="4 5">NRBC 100945</strain>
    </source>
</reference>
<evidence type="ECO:0000256" key="1">
    <source>
        <dbReference type="SAM" id="MobiDB-lite"/>
    </source>
</evidence>
<name>A0A2S4KXB7_9HYPO</name>
<evidence type="ECO:0000256" key="2">
    <source>
        <dbReference type="SAM" id="Phobius"/>
    </source>
</evidence>
<evidence type="ECO:0000313" key="4">
    <source>
        <dbReference type="EMBL" id="POR34807.1"/>
    </source>
</evidence>
<keyword evidence="2" id="KW-0812">Transmembrane</keyword>
<sequence>MMAKWLVVAEILYAWNLGPFAWAWVICITFLFIFIFVSVQKLWYPHLLAHCIDQVGTWISNAAPTIFRDLVILPQIWKLQLRTTEKAGPTLAFSLTFFVVRLCVPNQRPLHLREYGPDIHPGTGSGLDRHRNVRRHPLCLPPHPSSDRLYCARWFGAKRSMASPVNGDTPLTFGPSCNQSKFGNNRPRGGLGHSQRGESLARGTETLSTGSLTTPIRTTLSIELLRWGVTR</sequence>
<keyword evidence="2" id="KW-1133">Transmembrane helix</keyword>
<dbReference type="STRING" id="94208.A0A2S4KXB7"/>
<evidence type="ECO:0000259" key="3">
    <source>
        <dbReference type="Pfam" id="PF20684"/>
    </source>
</evidence>
<keyword evidence="2" id="KW-0472">Membrane</keyword>
<dbReference type="Pfam" id="PF20684">
    <property type="entry name" value="Fung_rhodopsin"/>
    <property type="match status" value="1"/>
</dbReference>
<comment type="caution">
    <text evidence="4">The sequence shown here is derived from an EMBL/GenBank/DDBJ whole genome shotgun (WGS) entry which is preliminary data.</text>
</comment>